<feature type="domain" description="NAD-dependent epimerase/dehydratase" evidence="2">
    <location>
        <begin position="82"/>
        <end position="201"/>
    </location>
</feature>
<evidence type="ECO:0000256" key="1">
    <source>
        <dbReference type="ARBA" id="ARBA00023027"/>
    </source>
</evidence>
<dbReference type="EMBL" id="AP009384">
    <property type="protein sequence ID" value="BAF90675.1"/>
    <property type="molecule type" value="Genomic_DNA"/>
</dbReference>
<dbReference type="PANTHER" id="PTHR43574">
    <property type="entry name" value="EPIMERASE-RELATED"/>
    <property type="match status" value="1"/>
</dbReference>
<sequence>MSTLLAVGLGYCARHFIASHPAVFDRVIGTARTAEGAAAVTATGAEGLVFDGSAVHPELAAAIAAADVLMLSAPPGEAGDPLLAAARAQIEAAPNLRQVLYLTTLGVYGDHQGGWVDEDTPPKAGSARLERRLAAEADLLALGTAKGIPVAVLRLAGIYGPERNAFLQLKAGEARRIEKPNQVFNRIHVADISVAMAKVIETGFGGLLNVTDDRPAPPGDPIAFAAGLMGIAPPPAIPFEVAARSMSRMALSFWAASKRVRNDRLKALGVALAYPTYEEGLTALYGELKGAGEI</sequence>
<dbReference type="Proteomes" id="UP000000270">
    <property type="component" value="Chromosome"/>
</dbReference>
<protein>
    <submittedName>
        <fullName evidence="3">Putative NAD-dependent epimerase</fullName>
    </submittedName>
</protein>
<dbReference type="eggNOG" id="COG0451">
    <property type="taxonomic scope" value="Bacteria"/>
</dbReference>
<dbReference type="InterPro" id="IPR036291">
    <property type="entry name" value="NAD(P)-bd_dom_sf"/>
</dbReference>
<dbReference type="RefSeq" id="WP_012173196.1">
    <property type="nucleotide sequence ID" value="NC_009937.1"/>
</dbReference>
<evidence type="ECO:0000313" key="4">
    <source>
        <dbReference type="Proteomes" id="UP000000270"/>
    </source>
</evidence>
<keyword evidence="1" id="KW-0520">NAD</keyword>
<proteinExistence type="predicted"/>
<dbReference type="HOGENOM" id="CLU_007383_11_3_5"/>
<dbReference type="AlphaFoldDB" id="A8I1X8"/>
<reference evidence="3 4" key="4">
    <citation type="journal article" date="2009" name="Appl. Environ. Microbiol.">
        <title>Comparative genome-wide transcriptional profiling of Azorhizobium caulinodans ORS571 grown under free-living and symbiotic conditions.</title>
        <authorList>
            <person name="Tsukada S."/>
            <person name="Aono T."/>
            <person name="Akiba N."/>
            <person name="Lee KB."/>
            <person name="Liu CT."/>
            <person name="Toyazaki H."/>
            <person name="Oyaizu H."/>
        </authorList>
    </citation>
    <scope>NUCLEOTIDE SEQUENCE [LARGE SCALE GENOMIC DNA]</scope>
    <source>
        <strain evidence="4">ATCC 43989 / DSM 5975 / JCM 20966 / LMG 6465 / NBRC 14845 / NCIMB 13405 / ORS 571</strain>
    </source>
</reference>
<dbReference type="InterPro" id="IPR001509">
    <property type="entry name" value="Epimerase_deHydtase"/>
</dbReference>
<dbReference type="Gene3D" id="3.40.50.720">
    <property type="entry name" value="NAD(P)-binding Rossmann-like Domain"/>
    <property type="match status" value="1"/>
</dbReference>
<reference evidence="3 4" key="1">
    <citation type="journal article" date="2007" name="Appl. Environ. Microbiol.">
        <title>Rhizobial factors required for stem nodule maturation and maintenance in Sesbania rostrata-Azorhizobium caulinodans ORS571 symbiosis.</title>
        <authorList>
            <person name="Suzuki S."/>
            <person name="Aono T."/>
            <person name="Lee KB."/>
            <person name="Suzuki T."/>
            <person name="Liu CT."/>
            <person name="Miwa H."/>
            <person name="Wakao S."/>
            <person name="Iki T."/>
            <person name="Oyaizu H."/>
        </authorList>
    </citation>
    <scope>NUCLEOTIDE SEQUENCE [LARGE SCALE GENOMIC DNA]</scope>
    <source>
        <strain evidence="4">ATCC 43989 / DSM 5975 / JCM 20966 / LMG 6465 / NBRC 14845 / NCIMB 13405 / ORS 571</strain>
    </source>
</reference>
<gene>
    <name evidence="3" type="ordered locus">AZC_4677</name>
</gene>
<accession>A8I1X8</accession>
<keyword evidence="4" id="KW-1185">Reference proteome</keyword>
<name>A8I1X8_AZOC5</name>
<reference evidence="4" key="2">
    <citation type="submission" date="2007-04" db="EMBL/GenBank/DDBJ databases">
        <title>Complete genome sequence of the nitrogen-fixing bacterium Azorhizobium caulinodans ORS571.</title>
        <authorList>
            <person name="Lee K.B."/>
            <person name="Backer P.D."/>
            <person name="Aono T."/>
            <person name="Liu C.T."/>
            <person name="Suzuki S."/>
            <person name="Suzuki T."/>
            <person name="Kaneko T."/>
            <person name="Yamada M."/>
            <person name="Tabata S."/>
            <person name="Kupfer D.M."/>
            <person name="Najar F.Z."/>
            <person name="Wiley G.B."/>
            <person name="Roe B."/>
            <person name="Binnewies T."/>
            <person name="Ussery D."/>
            <person name="Vereecke D."/>
            <person name="Gevers D."/>
            <person name="Holsters M."/>
            <person name="Oyaizu H."/>
        </authorList>
    </citation>
    <scope>NUCLEOTIDE SEQUENCE [LARGE SCALE GENOMIC DNA]</scope>
    <source>
        <strain evidence="4">ATCC 43989 / DSM 5975 / JCM 20966 / LMG 6465 / NBRC 14845 / NCIMB 13405 / ORS 571</strain>
    </source>
</reference>
<dbReference type="Pfam" id="PF01370">
    <property type="entry name" value="Epimerase"/>
    <property type="match status" value="1"/>
</dbReference>
<dbReference type="SUPFAM" id="SSF51735">
    <property type="entry name" value="NAD(P)-binding Rossmann-fold domains"/>
    <property type="match status" value="1"/>
</dbReference>
<reference evidence="3 4" key="3">
    <citation type="journal article" date="2008" name="BMC Genomics">
        <title>The genome of the versatile nitrogen fixer Azorhizobium caulinodans ORS571.</title>
        <authorList>
            <person name="Lee KB."/>
            <person name="Backer P.D."/>
            <person name="Aono T."/>
            <person name="Liu CT."/>
            <person name="Suzuki S."/>
            <person name="Suzuki T."/>
            <person name="Kaneko T."/>
            <person name="Yamada M."/>
            <person name="Tabata S."/>
            <person name="Kupfer D.M."/>
            <person name="Najar F.Z."/>
            <person name="Wiley G.B."/>
            <person name="Roe B."/>
            <person name="Binnewies T.T."/>
            <person name="Ussery D.W."/>
            <person name="D'Haeze W."/>
            <person name="Herder J.D."/>
            <person name="Gevers D."/>
            <person name="Vereecke D."/>
            <person name="Holsters M."/>
            <person name="Oyaizu H."/>
        </authorList>
    </citation>
    <scope>NUCLEOTIDE SEQUENCE [LARGE SCALE GENOMIC DNA]</scope>
    <source>
        <strain evidence="4">ATCC 43989 / DSM 5975 / JCM 20966 / LMG 6465 / NBRC 14845 / NCIMB 13405 / ORS 571</strain>
    </source>
</reference>
<reference evidence="3 4" key="6">
    <citation type="journal article" date="2011" name="Appl. Environ. Microbiol.">
        <title>Involvement of the azorhizobial chromosome partition gene (parA) in the onset of bacteroid differentiation during Sesbania rostrata stem nodule development.</title>
        <authorList>
            <person name="Liu CT."/>
            <person name="Lee KB."/>
            <person name="Wang YS."/>
            <person name="Peng MH."/>
            <person name="Lee KT."/>
            <person name="Suzuki S."/>
            <person name="Suzuki T."/>
            <person name="Oyaizu H."/>
        </authorList>
    </citation>
    <scope>NUCLEOTIDE SEQUENCE [LARGE SCALE GENOMIC DNA]</scope>
    <source>
        <strain evidence="4">ATCC 43989 / DSM 5975 / JCM 20966 / LMG 6465 / NBRC 14845 / NCIMB 13405 / ORS 571</strain>
    </source>
</reference>
<reference evidence="3 4" key="5">
    <citation type="journal article" date="2010" name="Appl. Environ. Microbiol.">
        <title>phrR-like gene praR of Azorhizobium caulinodans ORS571 is essential for symbiosis with Sesbania rostrata and is involved in expression of reb genes.</title>
        <authorList>
            <person name="Akiba N."/>
            <person name="Aono T."/>
            <person name="Toyazaki H."/>
            <person name="Sato S."/>
            <person name="Oyaizu H."/>
        </authorList>
    </citation>
    <scope>NUCLEOTIDE SEQUENCE [LARGE SCALE GENOMIC DNA]</scope>
    <source>
        <strain evidence="4">ATCC 43989 / DSM 5975 / JCM 20966 / LMG 6465 / NBRC 14845 / NCIMB 13405 / ORS 571</strain>
    </source>
</reference>
<evidence type="ECO:0000313" key="3">
    <source>
        <dbReference type="EMBL" id="BAF90675.1"/>
    </source>
</evidence>
<organism evidence="3 4">
    <name type="scientific">Azorhizobium caulinodans (strain ATCC 43989 / DSM 5975 / JCM 20966 / LMG 6465 / NBRC 14845 / NCIMB 13405 / ORS 571)</name>
    <dbReference type="NCBI Taxonomy" id="438753"/>
    <lineage>
        <taxon>Bacteria</taxon>
        <taxon>Pseudomonadati</taxon>
        <taxon>Pseudomonadota</taxon>
        <taxon>Alphaproteobacteria</taxon>
        <taxon>Hyphomicrobiales</taxon>
        <taxon>Xanthobacteraceae</taxon>
        <taxon>Azorhizobium</taxon>
    </lineage>
</organism>
<dbReference type="STRING" id="438753.AZC_4677"/>
<dbReference type="KEGG" id="azc:AZC_4677"/>
<evidence type="ECO:0000259" key="2">
    <source>
        <dbReference type="Pfam" id="PF01370"/>
    </source>
</evidence>